<dbReference type="PANTHER" id="PTHR46401">
    <property type="entry name" value="GLYCOSYLTRANSFERASE WBBK-RELATED"/>
    <property type="match status" value="1"/>
</dbReference>
<dbReference type="Gene3D" id="3.40.50.2000">
    <property type="entry name" value="Glycogen Phosphorylase B"/>
    <property type="match status" value="1"/>
</dbReference>
<gene>
    <name evidence="3" type="ORF">SAMN06295885_0851</name>
</gene>
<dbReference type="EMBL" id="FXBM01000001">
    <property type="protein sequence ID" value="SMH33370.1"/>
    <property type="molecule type" value="Genomic_DNA"/>
</dbReference>
<evidence type="ECO:0000313" key="3">
    <source>
        <dbReference type="EMBL" id="SMH33370.1"/>
    </source>
</evidence>
<organism evidence="3 4">
    <name type="scientific">Rathayibacter oskolensis</name>
    <dbReference type="NCBI Taxonomy" id="1891671"/>
    <lineage>
        <taxon>Bacteria</taxon>
        <taxon>Bacillati</taxon>
        <taxon>Actinomycetota</taxon>
        <taxon>Actinomycetes</taxon>
        <taxon>Micrococcales</taxon>
        <taxon>Microbacteriaceae</taxon>
        <taxon>Rathayibacter</taxon>
    </lineage>
</organism>
<evidence type="ECO:0000256" key="1">
    <source>
        <dbReference type="ARBA" id="ARBA00022679"/>
    </source>
</evidence>
<dbReference type="CDD" id="cd03809">
    <property type="entry name" value="GT4_MtfB-like"/>
    <property type="match status" value="1"/>
</dbReference>
<keyword evidence="4" id="KW-1185">Reference proteome</keyword>
<dbReference type="InterPro" id="IPR001296">
    <property type="entry name" value="Glyco_trans_1"/>
</dbReference>
<dbReference type="SUPFAM" id="SSF53756">
    <property type="entry name" value="UDP-Glycosyltransferase/glycogen phosphorylase"/>
    <property type="match status" value="1"/>
</dbReference>
<feature type="domain" description="Glycosyl transferase family 1" evidence="2">
    <location>
        <begin position="296"/>
        <end position="461"/>
    </location>
</feature>
<dbReference type="AlphaFoldDB" id="A0A1X7N7C0"/>
<dbReference type="Pfam" id="PF00534">
    <property type="entry name" value="Glycos_transf_1"/>
    <property type="match status" value="1"/>
</dbReference>
<dbReference type="STRING" id="1891671.SAMN06295885_0851"/>
<dbReference type="Proteomes" id="UP000193711">
    <property type="component" value="Unassembled WGS sequence"/>
</dbReference>
<reference evidence="4" key="1">
    <citation type="submission" date="2017-04" db="EMBL/GenBank/DDBJ databases">
        <authorList>
            <person name="Varghese N."/>
            <person name="Submissions S."/>
        </authorList>
    </citation>
    <scope>NUCLEOTIDE SEQUENCE [LARGE SCALE GENOMIC DNA]</scope>
    <source>
        <strain evidence="4">VKM Ac-2121</strain>
    </source>
</reference>
<sequence>MREPTALERLTLLLETLEPTTAPARDLPTLIGQLDAALGEPSFEQTWLLLAVVTAELPDREQVVESRRSARLDGVAALLEALIKPTPASRVLDAVRAPSAVVIARHAVLVDVHHTARTGLATGIQRVVRNTIVEWNSRHDITLIVWDDAMTGFREVGNELRTNALYGSAPEAKLDPHAPVVVPWESLYVLPELAIEDARSARLAAFTEFSGNATTMIGHDCVPLTTAETAHGGISGQFPRTLVAVSHMDRVATVSFASQTEFRGWRGMLEGERGPDVDAIPLPASAGGDVDFDDAATREALGAGEGLPLVVCIGSHEPRKNHLAVLHAAELVWRSGVDFTLAFIGGNAWSSEEFQGRMRALQDEGRSVDSFSAITDELLWNAYRSARCTVFPSLNEGFGLPVAESLAVGTPVITSGFGSMKDIAAQGGALLVDPRDDHSIRDALATLLTDDEVHARLSAEADARVNRTWGEYADELWSYVTQVAPAGVSVV</sequence>
<dbReference type="OrthoDB" id="9801609at2"/>
<name>A0A1X7N7C0_9MICO</name>
<accession>A0A1X7N7C0</accession>
<dbReference type="GO" id="GO:0016757">
    <property type="term" value="F:glycosyltransferase activity"/>
    <property type="evidence" value="ECO:0007669"/>
    <property type="project" value="InterPro"/>
</dbReference>
<dbReference type="PANTHER" id="PTHR46401:SF2">
    <property type="entry name" value="GLYCOSYLTRANSFERASE WBBK-RELATED"/>
    <property type="match status" value="1"/>
</dbReference>
<dbReference type="RefSeq" id="WP_085475316.1">
    <property type="nucleotide sequence ID" value="NZ_FXBM01000001.1"/>
</dbReference>
<protein>
    <submittedName>
        <fullName evidence="3">Glycosyl transferases group 1</fullName>
    </submittedName>
</protein>
<keyword evidence="1 3" id="KW-0808">Transferase</keyword>
<proteinExistence type="predicted"/>
<evidence type="ECO:0000313" key="4">
    <source>
        <dbReference type="Proteomes" id="UP000193711"/>
    </source>
</evidence>
<evidence type="ECO:0000259" key="2">
    <source>
        <dbReference type="Pfam" id="PF00534"/>
    </source>
</evidence>